<protein>
    <submittedName>
        <fullName evidence="1">Uncharacterized protein</fullName>
    </submittedName>
</protein>
<evidence type="ECO:0000313" key="1">
    <source>
        <dbReference type="EMBL" id="QHT75995.1"/>
    </source>
</evidence>
<dbReference type="EMBL" id="MN739886">
    <property type="protein sequence ID" value="QHT75995.1"/>
    <property type="molecule type" value="Genomic_DNA"/>
</dbReference>
<reference evidence="1" key="1">
    <citation type="journal article" date="2020" name="Nature">
        <title>Giant virus diversity and host interactions through global metagenomics.</title>
        <authorList>
            <person name="Schulz F."/>
            <person name="Roux S."/>
            <person name="Paez-Espino D."/>
            <person name="Jungbluth S."/>
            <person name="Walsh D.A."/>
            <person name="Denef V.J."/>
            <person name="McMahon K.D."/>
            <person name="Konstantinidis K.T."/>
            <person name="Eloe-Fadrosh E.A."/>
            <person name="Kyrpides N.C."/>
            <person name="Woyke T."/>
        </authorList>
    </citation>
    <scope>NUCLEOTIDE SEQUENCE</scope>
    <source>
        <strain evidence="1">GVMAG-M-3300023179-71</strain>
    </source>
</reference>
<accession>A0A6C0H764</accession>
<dbReference type="AlphaFoldDB" id="A0A6C0H764"/>
<organism evidence="1">
    <name type="scientific">viral metagenome</name>
    <dbReference type="NCBI Taxonomy" id="1070528"/>
    <lineage>
        <taxon>unclassified sequences</taxon>
        <taxon>metagenomes</taxon>
        <taxon>organismal metagenomes</taxon>
    </lineage>
</organism>
<sequence>MGNKQTKTKLLDDESMLLNDELNDIKKFEKYLQDGNEIGKKITNYNKVKIVKATYTDEYIAFLYKIDPRTGLVIEMITHRYYKNIKILYNDYKNNNCFNEYLDSINSINRLLKNNVNDNDLKIIENYFHKNSKDLLCLNIKISCKNKKYTISTDDFNKSYNTLKELFENMKNIKNKKKEFKEFIEKL</sequence>
<name>A0A6C0H764_9ZZZZ</name>
<proteinExistence type="predicted"/>